<dbReference type="InterPro" id="IPR041373">
    <property type="entry name" value="RT_RNaseH"/>
</dbReference>
<evidence type="ECO:0000256" key="14">
    <source>
        <dbReference type="ARBA" id="ARBA00023172"/>
    </source>
</evidence>
<evidence type="ECO:0000256" key="13">
    <source>
        <dbReference type="ARBA" id="ARBA00023125"/>
    </source>
</evidence>
<evidence type="ECO:0000256" key="9">
    <source>
        <dbReference type="ARBA" id="ARBA00022842"/>
    </source>
</evidence>
<dbReference type="InterPro" id="IPR001584">
    <property type="entry name" value="Integrase_cat-core"/>
</dbReference>
<keyword evidence="3" id="KW-0548">Nucleotidyltransferase</keyword>
<keyword evidence="1" id="KW-0645">Protease</keyword>
<evidence type="ECO:0000313" key="18">
    <source>
        <dbReference type="EMBL" id="GJJ71581.1"/>
    </source>
</evidence>
<evidence type="ECO:0000256" key="6">
    <source>
        <dbReference type="ARBA" id="ARBA00022750"/>
    </source>
</evidence>
<dbReference type="InterPro" id="IPR016197">
    <property type="entry name" value="Chromo-like_dom_sf"/>
</dbReference>
<dbReference type="Pfam" id="PF17921">
    <property type="entry name" value="Integrase_H2C2"/>
    <property type="match status" value="1"/>
</dbReference>
<evidence type="ECO:0000256" key="4">
    <source>
        <dbReference type="ARBA" id="ARBA00022722"/>
    </source>
</evidence>
<evidence type="ECO:0000259" key="17">
    <source>
        <dbReference type="PROSITE" id="PS50994"/>
    </source>
</evidence>
<dbReference type="Gene3D" id="3.10.20.370">
    <property type="match status" value="1"/>
</dbReference>
<dbReference type="SUPFAM" id="SSF53098">
    <property type="entry name" value="Ribonuclease H-like"/>
    <property type="match status" value="1"/>
</dbReference>
<feature type="region of interest" description="Disordered" evidence="15">
    <location>
        <begin position="709"/>
        <end position="728"/>
    </location>
</feature>
<feature type="domain" description="Chromo" evidence="16">
    <location>
        <begin position="733"/>
        <end position="786"/>
    </location>
</feature>
<dbReference type="GO" id="GO:0005634">
    <property type="term" value="C:nucleus"/>
    <property type="evidence" value="ECO:0007669"/>
    <property type="project" value="UniProtKB-ARBA"/>
</dbReference>
<dbReference type="Gene3D" id="2.40.50.40">
    <property type="match status" value="1"/>
</dbReference>
<dbReference type="InterPro" id="IPR043128">
    <property type="entry name" value="Rev_trsase/Diguanyl_cyclase"/>
</dbReference>
<dbReference type="GO" id="GO:0046872">
    <property type="term" value="F:metal ion binding"/>
    <property type="evidence" value="ECO:0007669"/>
    <property type="project" value="UniProtKB-KW"/>
</dbReference>
<reference evidence="18" key="1">
    <citation type="submission" date="2021-11" db="EMBL/GenBank/DDBJ databases">
        <authorList>
            <person name="Herlambang A."/>
            <person name="Guo Y."/>
            <person name="Takashima Y."/>
            <person name="Nishizawa T."/>
        </authorList>
    </citation>
    <scope>NUCLEOTIDE SEQUENCE</scope>
    <source>
        <strain evidence="18">E1425</strain>
    </source>
</reference>
<dbReference type="InterPro" id="IPR023780">
    <property type="entry name" value="Chromo_domain"/>
</dbReference>
<keyword evidence="7" id="KW-0255">Endonuclease</keyword>
<feature type="domain" description="Integrase catalytic" evidence="17">
    <location>
        <begin position="424"/>
        <end position="583"/>
    </location>
</feature>
<dbReference type="Gene3D" id="3.30.70.270">
    <property type="match status" value="2"/>
</dbReference>
<dbReference type="Pfam" id="PF17917">
    <property type="entry name" value="RT_RNaseH"/>
    <property type="match status" value="1"/>
</dbReference>
<evidence type="ECO:0000256" key="7">
    <source>
        <dbReference type="ARBA" id="ARBA00022759"/>
    </source>
</evidence>
<accession>A0A9P3H7Q0</accession>
<evidence type="ECO:0000313" key="19">
    <source>
        <dbReference type="Proteomes" id="UP000827284"/>
    </source>
</evidence>
<comment type="caution">
    <text evidence="18">The sequence shown here is derived from an EMBL/GenBank/DDBJ whole genome shotgun (WGS) entry which is preliminary data.</text>
</comment>
<gene>
    <name evidence="18" type="ORF">EMPS_03931</name>
</gene>
<dbReference type="AlphaFoldDB" id="A0A9P3H7Q0"/>
<dbReference type="PANTHER" id="PTHR37984:SF5">
    <property type="entry name" value="PROTEIN NYNRIN-LIKE"/>
    <property type="match status" value="1"/>
</dbReference>
<dbReference type="SUPFAM" id="SSF56672">
    <property type="entry name" value="DNA/RNA polymerases"/>
    <property type="match status" value="1"/>
</dbReference>
<evidence type="ECO:0000256" key="11">
    <source>
        <dbReference type="ARBA" id="ARBA00022918"/>
    </source>
</evidence>
<reference evidence="18" key="2">
    <citation type="journal article" date="2022" name="Microbiol. Resour. Announc.">
        <title>Whole-Genome Sequence of Entomortierella parvispora E1425, a Mucoromycotan Fungus Associated with Burkholderiaceae-Related Endosymbiotic Bacteria.</title>
        <authorList>
            <person name="Herlambang A."/>
            <person name="Guo Y."/>
            <person name="Takashima Y."/>
            <person name="Narisawa K."/>
            <person name="Ohta H."/>
            <person name="Nishizawa T."/>
        </authorList>
    </citation>
    <scope>NUCLEOTIDE SEQUENCE</scope>
    <source>
        <strain evidence="18">E1425</strain>
    </source>
</reference>
<dbReference type="FunFam" id="3.10.20.370:FF:000001">
    <property type="entry name" value="Retrovirus-related Pol polyprotein from transposon 17.6-like protein"/>
    <property type="match status" value="1"/>
</dbReference>
<evidence type="ECO:0000256" key="10">
    <source>
        <dbReference type="ARBA" id="ARBA00022908"/>
    </source>
</evidence>
<keyword evidence="12" id="KW-0239">DNA-directed DNA polymerase</keyword>
<dbReference type="InterPro" id="IPR043502">
    <property type="entry name" value="DNA/RNA_pol_sf"/>
</dbReference>
<dbReference type="CDD" id="cd09274">
    <property type="entry name" value="RNase_HI_RT_Ty3"/>
    <property type="match status" value="1"/>
</dbReference>
<dbReference type="InterPro" id="IPR050951">
    <property type="entry name" value="Retrovirus_Pol_polyprotein"/>
</dbReference>
<dbReference type="Pfam" id="PF00385">
    <property type="entry name" value="Chromo"/>
    <property type="match status" value="1"/>
</dbReference>
<evidence type="ECO:0000256" key="3">
    <source>
        <dbReference type="ARBA" id="ARBA00022695"/>
    </source>
</evidence>
<keyword evidence="10" id="KW-0229">DNA integration</keyword>
<dbReference type="InterPro" id="IPR000953">
    <property type="entry name" value="Chromo/chromo_shadow_dom"/>
</dbReference>
<dbReference type="GO" id="GO:0004519">
    <property type="term" value="F:endonuclease activity"/>
    <property type="evidence" value="ECO:0007669"/>
    <property type="project" value="UniProtKB-KW"/>
</dbReference>
<dbReference type="FunFam" id="1.10.340.70:FF:000001">
    <property type="entry name" value="Retrovirus-related Pol polyprotein from transposon gypsy-like Protein"/>
    <property type="match status" value="1"/>
</dbReference>
<sequence>MRTALAPVIDKCVVLYLHDILIYSDTEEEHIEDIRKVLTLLREHRLYAKLSKCSFMQEETEFLGHIISKDGIKTNGGLVKAIREWPQPRTLRELLQFLGLANFYRQYVKGYADIALPLTELLNRTTPFTWSRKAQAAFNKLKAAITSAPVLRIFDPALSTAIDTDASGFAIGAVLFQTDQFGRSRPVAFTSRKLNPAERNYPVHEQELLAVVHALRTWRYYLDGSHFIVYTDHATLQHFPTQPNLTRRQARWMELLQEYNFDFRYKRGVDNIVPDALSRRPDHQDKPPDQTSLASLQVDIDPSLHDQLRQGYADDPKCMKIMELHKDAAPTDRYFLSEGLLFTNIAGRTRLCIPDNDKIRNQLLHDAHDSKLAGHLGFDKTYDLLCRRFYWPRLAKDTKAYVLSCDLCQRNKPSLQQPAGLYMPLAIPGQRWDTVSMDFIVKLPKTARGYDAITVFVDKLSKQVHFCPSNTTDTAADVFREVFRLHGMPRAIVSDRDSRFTGHFWTTLMGLMDTKLDMSTAFHPQSDGQTERANRTLEEMLRAYISYNQKDWDVLLPMMEFAYNNSQNPSTGFSPFRLNYGHNPVTPSALLHAIQSNTPAATEFILQQQSALTQAQDAIHQAQERQKTQADKARRPSTFKVGDMVLLNADHLSLAARQNRPARKLEPKYIGPFRITRKANDNPFELALPSTMKQHPVFNTDLLRPYIPSPPSFNRTTTDRPLPITTDDGDEEYEVERILDYKMDRKTPKWLVLWKGYTLDDATWEPKRSLANAQEALAEFERTRKP</sequence>
<dbReference type="SUPFAM" id="SSF54160">
    <property type="entry name" value="Chromo domain-like"/>
    <property type="match status" value="1"/>
</dbReference>
<dbReference type="OrthoDB" id="2283961at2759"/>
<keyword evidence="5" id="KW-0479">Metal-binding</keyword>
<dbReference type="GO" id="GO:0003887">
    <property type="term" value="F:DNA-directed DNA polymerase activity"/>
    <property type="evidence" value="ECO:0007669"/>
    <property type="project" value="UniProtKB-KW"/>
</dbReference>
<keyword evidence="11" id="KW-0695">RNA-directed DNA polymerase</keyword>
<dbReference type="PANTHER" id="PTHR37984">
    <property type="entry name" value="PROTEIN CBG26694"/>
    <property type="match status" value="1"/>
</dbReference>
<keyword evidence="19" id="KW-1185">Reference proteome</keyword>
<dbReference type="Proteomes" id="UP000827284">
    <property type="component" value="Unassembled WGS sequence"/>
</dbReference>
<keyword evidence="13" id="KW-0238">DNA-binding</keyword>
<dbReference type="SMART" id="SM00298">
    <property type="entry name" value="CHROMO"/>
    <property type="match status" value="1"/>
</dbReference>
<evidence type="ECO:0000256" key="8">
    <source>
        <dbReference type="ARBA" id="ARBA00022801"/>
    </source>
</evidence>
<keyword evidence="9" id="KW-0460">Magnesium</keyword>
<dbReference type="EMBL" id="BQFW01000005">
    <property type="protein sequence ID" value="GJJ71581.1"/>
    <property type="molecule type" value="Genomic_DNA"/>
</dbReference>
<dbReference type="CDD" id="cd01647">
    <property type="entry name" value="RT_LTR"/>
    <property type="match status" value="1"/>
</dbReference>
<keyword evidence="14" id="KW-0233">DNA recombination</keyword>
<dbReference type="GO" id="GO:0006508">
    <property type="term" value="P:proteolysis"/>
    <property type="evidence" value="ECO:0007669"/>
    <property type="project" value="UniProtKB-KW"/>
</dbReference>
<evidence type="ECO:0000256" key="12">
    <source>
        <dbReference type="ARBA" id="ARBA00022932"/>
    </source>
</evidence>
<dbReference type="CDD" id="cd00024">
    <property type="entry name" value="CD_CSD"/>
    <property type="match status" value="1"/>
</dbReference>
<evidence type="ECO:0000256" key="1">
    <source>
        <dbReference type="ARBA" id="ARBA00022670"/>
    </source>
</evidence>
<dbReference type="GO" id="GO:0015074">
    <property type="term" value="P:DNA integration"/>
    <property type="evidence" value="ECO:0007669"/>
    <property type="project" value="UniProtKB-KW"/>
</dbReference>
<dbReference type="GO" id="GO:0006310">
    <property type="term" value="P:DNA recombination"/>
    <property type="evidence" value="ECO:0007669"/>
    <property type="project" value="UniProtKB-KW"/>
</dbReference>
<proteinExistence type="predicted"/>
<dbReference type="InterPro" id="IPR012337">
    <property type="entry name" value="RNaseH-like_sf"/>
</dbReference>
<dbReference type="InterPro" id="IPR000477">
    <property type="entry name" value="RT_dom"/>
</dbReference>
<keyword evidence="4" id="KW-0540">Nuclease</keyword>
<dbReference type="FunFam" id="3.30.420.10:FF:000032">
    <property type="entry name" value="Retrovirus-related Pol polyprotein from transposon 297-like Protein"/>
    <property type="match status" value="1"/>
</dbReference>
<dbReference type="PROSITE" id="PS50994">
    <property type="entry name" value="INTEGRASE"/>
    <property type="match status" value="1"/>
</dbReference>
<evidence type="ECO:0000259" key="16">
    <source>
        <dbReference type="PROSITE" id="PS50013"/>
    </source>
</evidence>
<dbReference type="GO" id="GO:0003677">
    <property type="term" value="F:DNA binding"/>
    <property type="evidence" value="ECO:0007669"/>
    <property type="project" value="UniProtKB-KW"/>
</dbReference>
<dbReference type="Pfam" id="PF00078">
    <property type="entry name" value="RVT_1"/>
    <property type="match status" value="1"/>
</dbReference>
<keyword evidence="8" id="KW-0378">Hydrolase</keyword>
<dbReference type="FunFam" id="3.30.70.270:FF:000026">
    <property type="entry name" value="Transposon Ty3-G Gag-Pol polyprotein"/>
    <property type="match status" value="1"/>
</dbReference>
<dbReference type="PROSITE" id="PS50013">
    <property type="entry name" value="CHROMO_2"/>
    <property type="match status" value="1"/>
</dbReference>
<dbReference type="InterPro" id="IPR041588">
    <property type="entry name" value="Integrase_H2C2"/>
</dbReference>
<dbReference type="Pfam" id="PF24626">
    <property type="entry name" value="SH3_Tf2-1"/>
    <property type="match status" value="1"/>
</dbReference>
<name>A0A9P3H7Q0_9FUNG</name>
<evidence type="ECO:0000256" key="15">
    <source>
        <dbReference type="SAM" id="MobiDB-lite"/>
    </source>
</evidence>
<organism evidence="18 19">
    <name type="scientific">Entomortierella parvispora</name>
    <dbReference type="NCBI Taxonomy" id="205924"/>
    <lineage>
        <taxon>Eukaryota</taxon>
        <taxon>Fungi</taxon>
        <taxon>Fungi incertae sedis</taxon>
        <taxon>Mucoromycota</taxon>
        <taxon>Mortierellomycotina</taxon>
        <taxon>Mortierellomycetes</taxon>
        <taxon>Mortierellales</taxon>
        <taxon>Mortierellaceae</taxon>
        <taxon>Entomortierella</taxon>
    </lineage>
</organism>
<dbReference type="GO" id="GO:0003964">
    <property type="term" value="F:RNA-directed DNA polymerase activity"/>
    <property type="evidence" value="ECO:0007669"/>
    <property type="project" value="UniProtKB-KW"/>
</dbReference>
<protein>
    <submittedName>
        <fullName evidence="18">Uncharacterized protein</fullName>
    </submittedName>
</protein>
<dbReference type="Gene3D" id="3.30.420.10">
    <property type="entry name" value="Ribonuclease H-like superfamily/Ribonuclease H"/>
    <property type="match status" value="1"/>
</dbReference>
<dbReference type="InterPro" id="IPR056924">
    <property type="entry name" value="SH3_Tf2-1"/>
</dbReference>
<keyword evidence="2" id="KW-0808">Transferase</keyword>
<dbReference type="Gene3D" id="1.10.340.70">
    <property type="match status" value="1"/>
</dbReference>
<keyword evidence="6" id="KW-0064">Aspartyl protease</keyword>
<dbReference type="GO" id="GO:0004190">
    <property type="term" value="F:aspartic-type endopeptidase activity"/>
    <property type="evidence" value="ECO:0007669"/>
    <property type="project" value="UniProtKB-KW"/>
</dbReference>
<evidence type="ECO:0000256" key="2">
    <source>
        <dbReference type="ARBA" id="ARBA00022679"/>
    </source>
</evidence>
<dbReference type="InterPro" id="IPR036397">
    <property type="entry name" value="RNaseH_sf"/>
</dbReference>
<evidence type="ECO:0000256" key="5">
    <source>
        <dbReference type="ARBA" id="ARBA00022723"/>
    </source>
</evidence>